<dbReference type="RefSeq" id="XP_001327894.1">
    <property type="nucleotide sequence ID" value="XM_001327859.1"/>
</dbReference>
<dbReference type="EMBL" id="DS113252">
    <property type="protein sequence ID" value="EAY15671.1"/>
    <property type="molecule type" value="Genomic_DNA"/>
</dbReference>
<dbReference type="OrthoDB" id="10545311at2759"/>
<keyword evidence="2" id="KW-1185">Reference proteome</keyword>
<dbReference type="VEuPathDB" id="TrichDB:TVAGG3_0630970"/>
<reference evidence="1" key="1">
    <citation type="submission" date="2006-10" db="EMBL/GenBank/DDBJ databases">
        <authorList>
            <person name="Amadeo P."/>
            <person name="Zhao Q."/>
            <person name="Wortman J."/>
            <person name="Fraser-Liggett C."/>
            <person name="Carlton J."/>
        </authorList>
    </citation>
    <scope>NUCLEOTIDE SEQUENCE</scope>
    <source>
        <strain evidence="1">G3</strain>
    </source>
</reference>
<accession>A2DV75</accession>
<protein>
    <submittedName>
        <fullName evidence="1">Uncharacterized protein</fullName>
    </submittedName>
</protein>
<sequence length="391" mass="43925">MDKIRGYISSLSELFQQLILERKNPPDDLLLNTKTKGQYLAASFKYAPELATNEQVLEILGLYAAPSIGEHSLIFPTTSKLVELCLKNLSSTTLIDMWNKTNDIGLCSFIINSTEIPPDLLFGKIISWIDEPSNDTTFYAHFVNIIKTPTACVVPNSAVLQIIPFLVDASPIRSSLATLVLNSFSAINKESADLITSSWLQTEHRSIHAAMNCRTILSKAPSASLNYAATLCLEFPVLFCILPPSVKGYKFLAKLTLHRVQSLYKESYRQFLEMCERSVRKISDEVYEPLSLLDSAMTGDCLDIYRLFQTDLTLDFKAATAMFARYSNWKDGKEIPIELRKEMLKVLNSPTESHFETKPREIPIENIISASEKVNQKSILALRNAITNPII</sequence>
<gene>
    <name evidence="1" type="ORF">TVAG_405850</name>
</gene>
<reference evidence="1" key="2">
    <citation type="journal article" date="2007" name="Science">
        <title>Draft genome sequence of the sexually transmitted pathogen Trichomonas vaginalis.</title>
        <authorList>
            <person name="Carlton J.M."/>
            <person name="Hirt R.P."/>
            <person name="Silva J.C."/>
            <person name="Delcher A.L."/>
            <person name="Schatz M."/>
            <person name="Zhao Q."/>
            <person name="Wortman J.R."/>
            <person name="Bidwell S.L."/>
            <person name="Alsmark U.C.M."/>
            <person name="Besteiro S."/>
            <person name="Sicheritz-Ponten T."/>
            <person name="Noel C.J."/>
            <person name="Dacks J.B."/>
            <person name="Foster P.G."/>
            <person name="Simillion C."/>
            <person name="Van de Peer Y."/>
            <person name="Miranda-Saavedra D."/>
            <person name="Barton G.J."/>
            <person name="Westrop G.D."/>
            <person name="Mueller S."/>
            <person name="Dessi D."/>
            <person name="Fiori P.L."/>
            <person name="Ren Q."/>
            <person name="Paulsen I."/>
            <person name="Zhang H."/>
            <person name="Bastida-Corcuera F.D."/>
            <person name="Simoes-Barbosa A."/>
            <person name="Brown M.T."/>
            <person name="Hayes R.D."/>
            <person name="Mukherjee M."/>
            <person name="Okumura C.Y."/>
            <person name="Schneider R."/>
            <person name="Smith A.J."/>
            <person name="Vanacova S."/>
            <person name="Villalvazo M."/>
            <person name="Haas B.J."/>
            <person name="Pertea M."/>
            <person name="Feldblyum T.V."/>
            <person name="Utterback T.R."/>
            <person name="Shu C.L."/>
            <person name="Osoegawa K."/>
            <person name="de Jong P.J."/>
            <person name="Hrdy I."/>
            <person name="Horvathova L."/>
            <person name="Zubacova Z."/>
            <person name="Dolezal P."/>
            <person name="Malik S.B."/>
            <person name="Logsdon J.M. Jr."/>
            <person name="Henze K."/>
            <person name="Gupta A."/>
            <person name="Wang C.C."/>
            <person name="Dunne R.L."/>
            <person name="Upcroft J.A."/>
            <person name="Upcroft P."/>
            <person name="White O."/>
            <person name="Salzberg S.L."/>
            <person name="Tang P."/>
            <person name="Chiu C.-H."/>
            <person name="Lee Y.-S."/>
            <person name="Embley T.M."/>
            <person name="Coombs G.H."/>
            <person name="Mottram J.C."/>
            <person name="Tachezy J."/>
            <person name="Fraser-Liggett C.M."/>
            <person name="Johnson P.J."/>
        </authorList>
    </citation>
    <scope>NUCLEOTIDE SEQUENCE [LARGE SCALE GENOMIC DNA]</scope>
    <source>
        <strain evidence="1">G3</strain>
    </source>
</reference>
<dbReference type="InParanoid" id="A2DV75"/>
<dbReference type="Proteomes" id="UP000001542">
    <property type="component" value="Unassembled WGS sequence"/>
</dbReference>
<dbReference type="AlphaFoldDB" id="A2DV75"/>
<dbReference type="VEuPathDB" id="TrichDB:TVAG_405850"/>
<evidence type="ECO:0000313" key="2">
    <source>
        <dbReference type="Proteomes" id="UP000001542"/>
    </source>
</evidence>
<proteinExistence type="predicted"/>
<organism evidence="1 2">
    <name type="scientific">Trichomonas vaginalis (strain ATCC PRA-98 / G3)</name>
    <dbReference type="NCBI Taxonomy" id="412133"/>
    <lineage>
        <taxon>Eukaryota</taxon>
        <taxon>Metamonada</taxon>
        <taxon>Parabasalia</taxon>
        <taxon>Trichomonadida</taxon>
        <taxon>Trichomonadidae</taxon>
        <taxon>Trichomonas</taxon>
    </lineage>
</organism>
<name>A2DV75_TRIV3</name>
<evidence type="ECO:0000313" key="1">
    <source>
        <dbReference type="EMBL" id="EAY15671.1"/>
    </source>
</evidence>
<dbReference type="KEGG" id="tva:4773675"/>